<evidence type="ECO:0000313" key="2">
    <source>
        <dbReference type="EMBL" id="TDD55508.1"/>
    </source>
</evidence>
<dbReference type="InterPro" id="IPR009959">
    <property type="entry name" value="Cyclase_SnoaL-like"/>
</dbReference>
<keyword evidence="3" id="KW-1185">Reference proteome</keyword>
<dbReference type="InterPro" id="IPR032710">
    <property type="entry name" value="NTF2-like_dom_sf"/>
</dbReference>
<dbReference type="OrthoDB" id="5181013at2"/>
<dbReference type="PANTHER" id="PTHR38436:SF1">
    <property type="entry name" value="ESTER CYCLASE"/>
    <property type="match status" value="1"/>
</dbReference>
<gene>
    <name evidence="2" type="ORF">E1288_03400</name>
</gene>
<name>A0A4R4ZAX8_9PSEU</name>
<proteinExistence type="predicted"/>
<feature type="region of interest" description="Disordered" evidence="1">
    <location>
        <begin position="1"/>
        <end position="22"/>
    </location>
</feature>
<dbReference type="SUPFAM" id="SSF54427">
    <property type="entry name" value="NTF2-like"/>
    <property type="match status" value="1"/>
</dbReference>
<sequence>MLQCRSKSTFGSIGQGARRTPPPRRHIVEHEFSHVAGSTARRCPMVEEDNERMFRRFVAAMNRGDQEEVLRVWSPEMVHHGRFGTYGRDEVAELMGGFRAAFPDLAFEIEELAADGDRLFVRMTATCTHQHDFQGVRATGRRVRVQVMGQVRIVDGKIVEHYNVMDELHFLNQLGLVPDDLLTTILA</sequence>
<reference evidence="2 3" key="1">
    <citation type="submission" date="2019-03" db="EMBL/GenBank/DDBJ databases">
        <title>Draft genome sequences of novel Actinobacteria.</title>
        <authorList>
            <person name="Sahin N."/>
            <person name="Ay H."/>
            <person name="Saygin H."/>
        </authorList>
    </citation>
    <scope>NUCLEOTIDE SEQUENCE [LARGE SCALE GENOMIC DNA]</scope>
    <source>
        <strain evidence="2 3">7K502</strain>
    </source>
</reference>
<comment type="caution">
    <text evidence="2">The sequence shown here is derived from an EMBL/GenBank/DDBJ whole genome shotgun (WGS) entry which is preliminary data.</text>
</comment>
<dbReference type="Proteomes" id="UP000294947">
    <property type="component" value="Unassembled WGS sequence"/>
</dbReference>
<dbReference type="GO" id="GO:0030638">
    <property type="term" value="P:polyketide metabolic process"/>
    <property type="evidence" value="ECO:0007669"/>
    <property type="project" value="InterPro"/>
</dbReference>
<dbReference type="AlphaFoldDB" id="A0A4R4ZAX8"/>
<protein>
    <submittedName>
        <fullName evidence="2">DUF4440 domain-containing protein</fullName>
    </submittedName>
</protein>
<organism evidence="2 3">
    <name type="scientific">Saccharopolyspora elongata</name>
    <dbReference type="NCBI Taxonomy" id="2530387"/>
    <lineage>
        <taxon>Bacteria</taxon>
        <taxon>Bacillati</taxon>
        <taxon>Actinomycetota</taxon>
        <taxon>Actinomycetes</taxon>
        <taxon>Pseudonocardiales</taxon>
        <taxon>Pseudonocardiaceae</taxon>
        <taxon>Saccharopolyspora</taxon>
    </lineage>
</organism>
<feature type="compositionally biased region" description="Polar residues" evidence="1">
    <location>
        <begin position="1"/>
        <end position="12"/>
    </location>
</feature>
<accession>A0A4R4ZAX8</accession>
<dbReference type="EMBL" id="SMKW01000003">
    <property type="protein sequence ID" value="TDD55508.1"/>
    <property type="molecule type" value="Genomic_DNA"/>
</dbReference>
<evidence type="ECO:0000256" key="1">
    <source>
        <dbReference type="SAM" id="MobiDB-lite"/>
    </source>
</evidence>
<dbReference type="PANTHER" id="PTHR38436">
    <property type="entry name" value="POLYKETIDE CYCLASE SNOAL-LIKE DOMAIN"/>
    <property type="match status" value="1"/>
</dbReference>
<evidence type="ECO:0000313" key="3">
    <source>
        <dbReference type="Proteomes" id="UP000294947"/>
    </source>
</evidence>
<dbReference type="Pfam" id="PF07366">
    <property type="entry name" value="SnoaL"/>
    <property type="match status" value="1"/>
</dbReference>
<dbReference type="Gene3D" id="3.10.450.50">
    <property type="match status" value="1"/>
</dbReference>